<feature type="compositionally biased region" description="Polar residues" evidence="14">
    <location>
        <begin position="1117"/>
        <end position="1129"/>
    </location>
</feature>
<dbReference type="AlphaFoldDB" id="A0AAE0ZTC4"/>
<evidence type="ECO:0000256" key="2">
    <source>
        <dbReference type="ARBA" id="ARBA00012202"/>
    </source>
</evidence>
<protein>
    <recommendedName>
        <fullName evidence="2">guanylate cyclase</fullName>
        <ecNumber evidence="2">4.6.1.2</ecNumber>
    </recommendedName>
</protein>
<feature type="domain" description="Guanylate cyclase" evidence="16">
    <location>
        <begin position="927"/>
        <end position="1057"/>
    </location>
</feature>
<dbReference type="Pfam" id="PF07701">
    <property type="entry name" value="HNOBA"/>
    <property type="match status" value="1"/>
</dbReference>
<evidence type="ECO:0000313" key="17">
    <source>
        <dbReference type="EMBL" id="KAK3775268.1"/>
    </source>
</evidence>
<keyword evidence="9" id="KW-0675">Receptor</keyword>
<dbReference type="InterPro" id="IPR050401">
    <property type="entry name" value="Cyclic_nucleotide_synthase"/>
</dbReference>
<evidence type="ECO:0000256" key="8">
    <source>
        <dbReference type="ARBA" id="ARBA00023136"/>
    </source>
</evidence>
<dbReference type="FunFam" id="3.30.70.1230:FF:000004">
    <property type="entry name" value="Guanylate cyclase"/>
    <property type="match status" value="1"/>
</dbReference>
<keyword evidence="3 15" id="KW-0812">Transmembrane</keyword>
<dbReference type="InterPro" id="IPR001054">
    <property type="entry name" value="A/G_cyclase"/>
</dbReference>
<keyword evidence="11 13" id="KW-0456">Lyase</keyword>
<dbReference type="EC" id="4.6.1.2" evidence="2"/>
<feature type="compositionally biased region" description="Low complexity" evidence="14">
    <location>
        <begin position="12"/>
        <end position="38"/>
    </location>
</feature>
<dbReference type="GO" id="GO:0004016">
    <property type="term" value="F:adenylate cyclase activity"/>
    <property type="evidence" value="ECO:0007669"/>
    <property type="project" value="TreeGrafter"/>
</dbReference>
<dbReference type="CDD" id="cd07302">
    <property type="entry name" value="CHD"/>
    <property type="match status" value="1"/>
</dbReference>
<sequence length="1161" mass="129752">MPLRHTHQPLQTSLSSSSSSSQASTSSHSSFTRSSPSTANDDGVDRRIDGSAFYALFAIVVCLCGKLRQCISLWQELPSYPTHKVNPLIPRPDGVLGQAGQGVMTLEKSENNNMTGDRRDSTRPMSVGRSGFCYDNPVSNRGKLLQMFRALSLMLVPLVALTALACYWMVINVVEDQVLVEEKSQITRGQKIARVAYALQLERASVVYALQESNISMLGDAFHQTDKTVREITVDSKCFLDKEEFLANLADHREMLQQNLYSNRTGEEVNYYSRRSKLDSLIIRCHCGIISGDKSYVWNEGETDLPVVTEGEIDLLVLTEGKTDLPVVTEGEIDLLVLTEGKTDLPVVTEVHTGYRTKLPDEIKGRTNLPVLTGYRTKLPDEIKGRTNLPVLTGYRTKLPDEIKGRTNLPVLTGYRTKLPDEIKGRTNLPVLTGYRTKLPDEIKGRTNLPVLTGYRTKLPDEIKGRTNLPVLTGYRTKLPDEIKGRTNLPVLTGYRTKVPDEIKGRTNLPVLTGYRTKLPDEIKGRTNLPVLTGYRTKLPDEIKGRTNLPVLTGYRTKLPDEIKGRTNLPVLTGYRTKLPDEIKGRTNLPVLTGYRTKLPDEIRGRTNLPVLTGYRTKLPDEIKGRTNLPVLTGYRIKPPVVKRDRSILSIGKEIALTNTSCRCNPPPHSHKPTSQFIQCIMGDLMDLVKNMQHGTLWQNHVSFKMLLQASESVGLMLSFGIAFFERGVLPLQDYTVLREEDVSAKEYINIAVLFSPFTKQQLGDLEARHPSVFSDINKLRTHWLVNNYTEAGPEKGREFHEAVMRYFNLLVGLTEDVAHRVMEETDDEIAVMEETDDEIAVALNMVTVACLVFIFVLVMTPILIKMMHMLTSSIQNYAIQASQKSEQLVEEKARSDSLLYQMLPKTVAQQLKMNQTVAAESYDQVTLCFSDIVGFTTLAASSTPFQVVVLLNSLYHVFDEALDQYDVYKVETIGDAYMVVSGLPQRNGNLHVIEISLMALELLRVTQEFVIPHIPDKPVQLRIGVHSGSAVAGVVGTKMPRYCLFGDSVNTASRMESHGLPNSIHISSFTNDLLQSFGGFTIERRGVIDVKGKGPMETFFLRSTSRPYRSSTRQSVQSSHKTSLQQHNGLILEPQDLESNTDGSVKSAKQVAWSSDNVLV</sequence>
<dbReference type="GO" id="GO:0005886">
    <property type="term" value="C:plasma membrane"/>
    <property type="evidence" value="ECO:0007669"/>
    <property type="project" value="TreeGrafter"/>
</dbReference>
<keyword evidence="10" id="KW-0325">Glycoprotein</keyword>
<keyword evidence="12" id="KW-0141">cGMP biosynthesis</keyword>
<reference evidence="17" key="1">
    <citation type="journal article" date="2023" name="G3 (Bethesda)">
        <title>A reference genome for the long-term kleptoplast-retaining sea slug Elysia crispata morphotype clarki.</title>
        <authorList>
            <person name="Eastman K.E."/>
            <person name="Pendleton A.L."/>
            <person name="Shaikh M.A."/>
            <person name="Suttiyut T."/>
            <person name="Ogas R."/>
            <person name="Tomko P."/>
            <person name="Gavelis G."/>
            <person name="Widhalm J.R."/>
            <person name="Wisecaver J.H."/>
        </authorList>
    </citation>
    <scope>NUCLEOTIDE SEQUENCE</scope>
    <source>
        <strain evidence="17">ECLA1</strain>
    </source>
</reference>
<comment type="similarity">
    <text evidence="13">Belongs to the adenylyl cyclase class-4/guanylyl cyclase family.</text>
</comment>
<gene>
    <name evidence="17" type="ORF">RRG08_044944</name>
</gene>
<dbReference type="InterPro" id="IPR018297">
    <property type="entry name" value="A/G_cyclase_CS"/>
</dbReference>
<dbReference type="Gene3D" id="3.30.70.1230">
    <property type="entry name" value="Nucleotide cyclase"/>
    <property type="match status" value="1"/>
</dbReference>
<accession>A0AAE0ZTC4</accession>
<dbReference type="PANTHER" id="PTHR11920:SF499">
    <property type="entry name" value="GUANYLATE CYCLASE DOMAIN-CONTAINING PROTEIN"/>
    <property type="match status" value="1"/>
</dbReference>
<evidence type="ECO:0000256" key="5">
    <source>
        <dbReference type="ARBA" id="ARBA00022741"/>
    </source>
</evidence>
<dbReference type="InterPro" id="IPR011645">
    <property type="entry name" value="HNOB_dom_associated"/>
</dbReference>
<dbReference type="Proteomes" id="UP001283361">
    <property type="component" value="Unassembled WGS sequence"/>
</dbReference>
<dbReference type="PROSITE" id="PS00452">
    <property type="entry name" value="GUANYLATE_CYCLASE_1"/>
    <property type="match status" value="1"/>
</dbReference>
<dbReference type="GO" id="GO:0035556">
    <property type="term" value="P:intracellular signal transduction"/>
    <property type="evidence" value="ECO:0007669"/>
    <property type="project" value="InterPro"/>
</dbReference>
<keyword evidence="6 15" id="KW-1133">Transmembrane helix</keyword>
<evidence type="ECO:0000256" key="1">
    <source>
        <dbReference type="ARBA" id="ARBA00004479"/>
    </source>
</evidence>
<keyword evidence="5" id="KW-0547">Nucleotide-binding</keyword>
<feature type="transmembrane region" description="Helical" evidence="15">
    <location>
        <begin position="150"/>
        <end position="170"/>
    </location>
</feature>
<feature type="region of interest" description="Disordered" evidence="14">
    <location>
        <begin position="1105"/>
        <end position="1144"/>
    </location>
</feature>
<dbReference type="PROSITE" id="PS50125">
    <property type="entry name" value="GUANYLATE_CYCLASE_2"/>
    <property type="match status" value="1"/>
</dbReference>
<feature type="region of interest" description="Disordered" evidence="14">
    <location>
        <begin position="1"/>
        <end position="44"/>
    </location>
</feature>
<dbReference type="InterPro" id="IPR029787">
    <property type="entry name" value="Nucleotide_cyclase"/>
</dbReference>
<evidence type="ECO:0000256" key="13">
    <source>
        <dbReference type="RuleBase" id="RU000405"/>
    </source>
</evidence>
<evidence type="ECO:0000256" key="4">
    <source>
        <dbReference type="ARBA" id="ARBA00022729"/>
    </source>
</evidence>
<feature type="compositionally biased region" description="Low complexity" evidence="14">
    <location>
        <begin position="1105"/>
        <end position="1116"/>
    </location>
</feature>
<feature type="transmembrane region" description="Helical" evidence="15">
    <location>
        <begin position="842"/>
        <end position="865"/>
    </location>
</feature>
<evidence type="ECO:0000313" key="18">
    <source>
        <dbReference type="Proteomes" id="UP001283361"/>
    </source>
</evidence>
<dbReference type="Gene3D" id="6.10.250.780">
    <property type="match status" value="1"/>
</dbReference>
<evidence type="ECO:0000256" key="14">
    <source>
        <dbReference type="SAM" id="MobiDB-lite"/>
    </source>
</evidence>
<dbReference type="InterPro" id="IPR032675">
    <property type="entry name" value="LRR_dom_sf"/>
</dbReference>
<evidence type="ECO:0000256" key="3">
    <source>
        <dbReference type="ARBA" id="ARBA00022692"/>
    </source>
</evidence>
<comment type="caution">
    <text evidence="17">The sequence shown here is derived from an EMBL/GenBank/DDBJ whole genome shotgun (WGS) entry which is preliminary data.</text>
</comment>
<evidence type="ECO:0000256" key="7">
    <source>
        <dbReference type="ARBA" id="ARBA00023134"/>
    </source>
</evidence>
<keyword evidence="18" id="KW-1185">Reference proteome</keyword>
<keyword evidence="8 15" id="KW-0472">Membrane</keyword>
<evidence type="ECO:0000256" key="9">
    <source>
        <dbReference type="ARBA" id="ARBA00023170"/>
    </source>
</evidence>
<evidence type="ECO:0000259" key="16">
    <source>
        <dbReference type="PROSITE" id="PS50125"/>
    </source>
</evidence>
<keyword evidence="7" id="KW-0342">GTP-binding</keyword>
<dbReference type="Pfam" id="PF00211">
    <property type="entry name" value="Guanylate_cyc"/>
    <property type="match status" value="1"/>
</dbReference>
<dbReference type="SUPFAM" id="SSF55073">
    <property type="entry name" value="Nucleotide cyclase"/>
    <property type="match status" value="1"/>
</dbReference>
<evidence type="ECO:0000256" key="10">
    <source>
        <dbReference type="ARBA" id="ARBA00023180"/>
    </source>
</evidence>
<name>A0AAE0ZTC4_9GAST</name>
<dbReference type="GO" id="GO:0001653">
    <property type="term" value="F:peptide receptor activity"/>
    <property type="evidence" value="ECO:0007669"/>
    <property type="project" value="TreeGrafter"/>
</dbReference>
<keyword evidence="4" id="KW-0732">Signal</keyword>
<dbReference type="GO" id="GO:0007168">
    <property type="term" value="P:receptor guanylyl cyclase signaling pathway"/>
    <property type="evidence" value="ECO:0007669"/>
    <property type="project" value="TreeGrafter"/>
</dbReference>
<evidence type="ECO:0000256" key="15">
    <source>
        <dbReference type="SAM" id="Phobius"/>
    </source>
</evidence>
<evidence type="ECO:0000256" key="6">
    <source>
        <dbReference type="ARBA" id="ARBA00022989"/>
    </source>
</evidence>
<dbReference type="SMART" id="SM00044">
    <property type="entry name" value="CYCc"/>
    <property type="match status" value="1"/>
</dbReference>
<evidence type="ECO:0000256" key="11">
    <source>
        <dbReference type="ARBA" id="ARBA00023239"/>
    </source>
</evidence>
<dbReference type="PANTHER" id="PTHR11920">
    <property type="entry name" value="GUANYLYL CYCLASE"/>
    <property type="match status" value="1"/>
</dbReference>
<dbReference type="EMBL" id="JAWDGP010003346">
    <property type="protein sequence ID" value="KAK3775268.1"/>
    <property type="molecule type" value="Genomic_DNA"/>
</dbReference>
<dbReference type="GO" id="GO:0005525">
    <property type="term" value="F:GTP binding"/>
    <property type="evidence" value="ECO:0007669"/>
    <property type="project" value="UniProtKB-KW"/>
</dbReference>
<organism evidence="17 18">
    <name type="scientific">Elysia crispata</name>
    <name type="common">lettuce slug</name>
    <dbReference type="NCBI Taxonomy" id="231223"/>
    <lineage>
        <taxon>Eukaryota</taxon>
        <taxon>Metazoa</taxon>
        <taxon>Spiralia</taxon>
        <taxon>Lophotrochozoa</taxon>
        <taxon>Mollusca</taxon>
        <taxon>Gastropoda</taxon>
        <taxon>Heterobranchia</taxon>
        <taxon>Euthyneura</taxon>
        <taxon>Panpulmonata</taxon>
        <taxon>Sacoglossa</taxon>
        <taxon>Placobranchoidea</taxon>
        <taxon>Plakobranchidae</taxon>
        <taxon>Elysia</taxon>
    </lineage>
</organism>
<evidence type="ECO:0000256" key="12">
    <source>
        <dbReference type="ARBA" id="ARBA00023293"/>
    </source>
</evidence>
<dbReference type="Gene3D" id="3.80.10.10">
    <property type="entry name" value="Ribonuclease Inhibitor"/>
    <property type="match status" value="1"/>
</dbReference>
<comment type="subcellular location">
    <subcellularLocation>
        <location evidence="1">Membrane</location>
        <topology evidence="1">Single-pass type I membrane protein</topology>
    </subcellularLocation>
</comment>
<proteinExistence type="inferred from homology"/>
<dbReference type="GO" id="GO:0004383">
    <property type="term" value="F:guanylate cyclase activity"/>
    <property type="evidence" value="ECO:0007669"/>
    <property type="project" value="UniProtKB-EC"/>
</dbReference>